<dbReference type="GO" id="GO:0000731">
    <property type="term" value="P:DNA synthesis involved in DNA repair"/>
    <property type="evidence" value="ECO:0007669"/>
    <property type="project" value="TreeGrafter"/>
</dbReference>
<dbReference type="GeneID" id="75065534"/>
<dbReference type="Gene3D" id="3.40.50.300">
    <property type="entry name" value="P-loop containing nucleotide triphosphate hydrolases"/>
    <property type="match status" value="1"/>
</dbReference>
<protein>
    <recommendedName>
        <fullName evidence="1">ATPase AAA-type core domain-containing protein</fullName>
    </recommendedName>
</protein>
<dbReference type="GO" id="GO:0006302">
    <property type="term" value="P:double-strand break repair"/>
    <property type="evidence" value="ECO:0007669"/>
    <property type="project" value="TreeGrafter"/>
</dbReference>
<evidence type="ECO:0000313" key="3">
    <source>
        <dbReference type="Proteomes" id="UP000003075"/>
    </source>
</evidence>
<gene>
    <name evidence="2" type="ORF">AWRIB429_2090</name>
</gene>
<dbReference type="Proteomes" id="UP000003075">
    <property type="component" value="Unassembled WGS sequence"/>
</dbReference>
<dbReference type="PANTHER" id="PTHR32182">
    <property type="entry name" value="DNA REPLICATION AND REPAIR PROTEIN RECF"/>
    <property type="match status" value="1"/>
</dbReference>
<dbReference type="Pfam" id="PF13304">
    <property type="entry name" value="AAA_21"/>
    <property type="match status" value="1"/>
</dbReference>
<sequence>MLLTLSAEETINNFLNDIKVEKEKSNDSSYSKSLISIESKANDVLTELKGEKISHIFSLRLDDFRKSTIGLSVDHLKNEVTSVHFTKEGVDNNNLLNQMKKILNDFKIIKYLFDFSQHKKNIVICGPNGSGKSAFASFLKSSYLSNLIVLPAQKFLYYMDLQSYQNKTIEDYVKVEQKDSLKIVRDGEPFDINNPENLHFSVSQDLMHRFTIAINALVNNHVEIALEDRKKNKKSGNTFLEEVQDIWNSFFPNIELFVDQASRVLRAKNVNSEQEYYVNSLSDGEKSCLYYLASIFTAPKNSFVVVDEPETYMNPAIYNKLWDILVNRRNDCQFIFISHNKDFISSRINFSILWIKNFNAPDSWNLEEISDQNNIPIDLLVSLVGSSKDIIFCEGSASSWDNKLYSQLFINDKTIIPVGGHDQVIEYTKAVTRLSKSLNVKAFGIIDGDGRSDEEMESLSKKNVLVLPFNEIEMVFFDEDIVKSVLEPFNKMDNFSKFKNALFVKLEEKKNQIILNILVDEANYRLENEKICNRNSVEEIRQNLTNTYSSINNFIEKNYNELENKINCIISTNDYYGALKICNLKGEVAYGIADRELDNSFLERALTRIEIDDDLRKKIRDKYFKKIS</sequence>
<organism evidence="2 3">
    <name type="scientific">Oenococcus oeni AWRIB429</name>
    <dbReference type="NCBI Taxonomy" id="655225"/>
    <lineage>
        <taxon>Bacteria</taxon>
        <taxon>Bacillati</taxon>
        <taxon>Bacillota</taxon>
        <taxon>Bacilli</taxon>
        <taxon>Lactobacillales</taxon>
        <taxon>Lactobacillaceae</taxon>
        <taxon>Oenococcus</taxon>
    </lineage>
</organism>
<comment type="caution">
    <text evidence="2">The sequence shown here is derived from an EMBL/GenBank/DDBJ whole genome shotgun (WGS) entry which is preliminary data.</text>
</comment>
<dbReference type="AlphaFoldDB" id="D3LCL0"/>
<dbReference type="OrthoDB" id="308933at2"/>
<name>D3LCL0_OENOE</name>
<dbReference type="InterPro" id="IPR003959">
    <property type="entry name" value="ATPase_AAA_core"/>
</dbReference>
<dbReference type="RefSeq" id="WP_002819916.1">
    <property type="nucleotide sequence ID" value="NZ_ACSE01000039.1"/>
</dbReference>
<dbReference type="GO" id="GO:0005524">
    <property type="term" value="F:ATP binding"/>
    <property type="evidence" value="ECO:0007669"/>
    <property type="project" value="InterPro"/>
</dbReference>
<proteinExistence type="predicted"/>
<dbReference type="InterPro" id="IPR027417">
    <property type="entry name" value="P-loop_NTPase"/>
</dbReference>
<accession>D3LCL0</accession>
<dbReference type="PANTHER" id="PTHR32182:SF22">
    <property type="entry name" value="ATP-DEPENDENT ENDONUCLEASE, OLD FAMILY-RELATED"/>
    <property type="match status" value="1"/>
</dbReference>
<dbReference type="EMBL" id="ACSE01000039">
    <property type="protein sequence ID" value="EFD87387.1"/>
    <property type="molecule type" value="Genomic_DNA"/>
</dbReference>
<feature type="domain" description="ATPase AAA-type core" evidence="1">
    <location>
        <begin position="210"/>
        <end position="340"/>
    </location>
</feature>
<reference evidence="2 3" key="1">
    <citation type="journal article" date="2010" name="Appl. Microbiol. Biotechnol.">
        <title>Genotypic diversity in Oenococcus oeni by high-density microarray comparative genome hybridization and whole genome sequencing.</title>
        <authorList>
            <person name="Borneman A.R."/>
            <person name="Bartowsky E.J."/>
            <person name="McCarthy J."/>
            <person name="Chambers P.J."/>
        </authorList>
    </citation>
    <scope>NUCLEOTIDE SEQUENCE [LARGE SCALE GENOMIC DNA]</scope>
    <source>
        <strain evidence="2 3">AWRIB429</strain>
    </source>
</reference>
<evidence type="ECO:0000259" key="1">
    <source>
        <dbReference type="Pfam" id="PF13304"/>
    </source>
</evidence>
<evidence type="ECO:0000313" key="2">
    <source>
        <dbReference type="EMBL" id="EFD87387.1"/>
    </source>
</evidence>
<dbReference type="GO" id="GO:0016887">
    <property type="term" value="F:ATP hydrolysis activity"/>
    <property type="evidence" value="ECO:0007669"/>
    <property type="project" value="InterPro"/>
</dbReference>
<dbReference type="SUPFAM" id="SSF52540">
    <property type="entry name" value="P-loop containing nucleoside triphosphate hydrolases"/>
    <property type="match status" value="1"/>
</dbReference>